<name>A0AAW1WWW2_RUBAR</name>
<evidence type="ECO:0000313" key="14">
    <source>
        <dbReference type="Proteomes" id="UP001457282"/>
    </source>
</evidence>
<evidence type="ECO:0000256" key="5">
    <source>
        <dbReference type="ARBA" id="ARBA00022559"/>
    </source>
</evidence>
<dbReference type="EMBL" id="JBEDUW010000005">
    <property type="protein sequence ID" value="KAK9929285.1"/>
    <property type="molecule type" value="Genomic_DNA"/>
</dbReference>
<evidence type="ECO:0000256" key="10">
    <source>
        <dbReference type="RuleBase" id="RU004241"/>
    </source>
</evidence>
<dbReference type="PROSITE" id="PS50873">
    <property type="entry name" value="PEROXIDASE_4"/>
    <property type="match status" value="1"/>
</dbReference>
<evidence type="ECO:0000259" key="12">
    <source>
        <dbReference type="PROSITE" id="PS50873"/>
    </source>
</evidence>
<evidence type="ECO:0000313" key="13">
    <source>
        <dbReference type="EMBL" id="KAK9929285.1"/>
    </source>
</evidence>
<evidence type="ECO:0000256" key="9">
    <source>
        <dbReference type="ARBA" id="ARBA00023004"/>
    </source>
</evidence>
<dbReference type="PANTHER" id="PTHR31235">
    <property type="entry name" value="PEROXIDASE 25-RELATED"/>
    <property type="match status" value="1"/>
</dbReference>
<keyword evidence="8" id="KW-0560">Oxidoreductase</keyword>
<dbReference type="SUPFAM" id="SSF48113">
    <property type="entry name" value="Heme-dependent peroxidases"/>
    <property type="match status" value="1"/>
</dbReference>
<evidence type="ECO:0000256" key="1">
    <source>
        <dbReference type="ARBA" id="ARBA00000189"/>
    </source>
</evidence>
<evidence type="ECO:0000256" key="4">
    <source>
        <dbReference type="ARBA" id="ARBA00012313"/>
    </source>
</evidence>
<accession>A0AAW1WWW2</accession>
<protein>
    <recommendedName>
        <fullName evidence="4">peroxidase</fullName>
        <ecNumber evidence="4">1.11.1.7</ecNumber>
    </recommendedName>
</protein>
<dbReference type="GO" id="GO:0020037">
    <property type="term" value="F:heme binding"/>
    <property type="evidence" value="ECO:0007669"/>
    <property type="project" value="InterPro"/>
</dbReference>
<keyword evidence="14" id="KW-1185">Reference proteome</keyword>
<dbReference type="Proteomes" id="UP001457282">
    <property type="component" value="Unassembled WGS sequence"/>
</dbReference>
<comment type="catalytic activity">
    <reaction evidence="1">
        <text>2 a phenolic donor + H2O2 = 2 a phenolic radical donor + 2 H2O</text>
        <dbReference type="Rhea" id="RHEA:56136"/>
        <dbReference type="ChEBI" id="CHEBI:15377"/>
        <dbReference type="ChEBI" id="CHEBI:16240"/>
        <dbReference type="ChEBI" id="CHEBI:139520"/>
        <dbReference type="ChEBI" id="CHEBI:139521"/>
        <dbReference type="EC" id="1.11.1.7"/>
    </reaction>
</comment>
<evidence type="ECO:0000256" key="11">
    <source>
        <dbReference type="SAM" id="SignalP"/>
    </source>
</evidence>
<keyword evidence="7" id="KW-0479">Metal-binding</keyword>
<dbReference type="GO" id="GO:0140825">
    <property type="term" value="F:lactoperoxidase activity"/>
    <property type="evidence" value="ECO:0007669"/>
    <property type="project" value="UniProtKB-EC"/>
</dbReference>
<dbReference type="GO" id="GO:0046872">
    <property type="term" value="F:metal ion binding"/>
    <property type="evidence" value="ECO:0007669"/>
    <property type="project" value="UniProtKB-KW"/>
</dbReference>
<dbReference type="InterPro" id="IPR000823">
    <property type="entry name" value="Peroxidase_pln"/>
</dbReference>
<evidence type="ECO:0000256" key="6">
    <source>
        <dbReference type="ARBA" id="ARBA00022617"/>
    </source>
</evidence>
<keyword evidence="11" id="KW-0732">Signal</keyword>
<dbReference type="Pfam" id="PF00141">
    <property type="entry name" value="peroxidase"/>
    <property type="match status" value="1"/>
</dbReference>
<gene>
    <name evidence="13" type="ORF">M0R45_026389</name>
</gene>
<comment type="caution">
    <text evidence="13">The sequence shown here is derived from an EMBL/GenBank/DDBJ whole genome shotgun (WGS) entry which is preliminary data.</text>
</comment>
<keyword evidence="5" id="KW-0575">Peroxidase</keyword>
<feature type="chain" id="PRO_5043856103" description="peroxidase" evidence="11">
    <location>
        <begin position="21"/>
        <end position="194"/>
    </location>
</feature>
<comment type="cofactor">
    <cofactor evidence="2">
        <name>Ca(2+)</name>
        <dbReference type="ChEBI" id="CHEBI:29108"/>
    </cofactor>
</comment>
<evidence type="ECO:0000256" key="8">
    <source>
        <dbReference type="ARBA" id="ARBA00023002"/>
    </source>
</evidence>
<evidence type="ECO:0000256" key="7">
    <source>
        <dbReference type="ARBA" id="ARBA00022723"/>
    </source>
</evidence>
<dbReference type="InterPro" id="IPR002016">
    <property type="entry name" value="Haem_peroxidase"/>
</dbReference>
<keyword evidence="6" id="KW-0349">Heme</keyword>
<dbReference type="InterPro" id="IPR010255">
    <property type="entry name" value="Haem_peroxidase_sf"/>
</dbReference>
<organism evidence="13 14">
    <name type="scientific">Rubus argutus</name>
    <name type="common">Southern blackberry</name>
    <dbReference type="NCBI Taxonomy" id="59490"/>
    <lineage>
        <taxon>Eukaryota</taxon>
        <taxon>Viridiplantae</taxon>
        <taxon>Streptophyta</taxon>
        <taxon>Embryophyta</taxon>
        <taxon>Tracheophyta</taxon>
        <taxon>Spermatophyta</taxon>
        <taxon>Magnoliopsida</taxon>
        <taxon>eudicotyledons</taxon>
        <taxon>Gunneridae</taxon>
        <taxon>Pentapetalae</taxon>
        <taxon>rosids</taxon>
        <taxon>fabids</taxon>
        <taxon>Rosales</taxon>
        <taxon>Rosaceae</taxon>
        <taxon>Rosoideae</taxon>
        <taxon>Rosoideae incertae sedis</taxon>
        <taxon>Rubus</taxon>
    </lineage>
</organism>
<feature type="signal peptide" evidence="11">
    <location>
        <begin position="1"/>
        <end position="20"/>
    </location>
</feature>
<evidence type="ECO:0000256" key="2">
    <source>
        <dbReference type="ARBA" id="ARBA00001913"/>
    </source>
</evidence>
<keyword evidence="9" id="KW-0408">Iron</keyword>
<reference evidence="13 14" key="1">
    <citation type="journal article" date="2023" name="G3 (Bethesda)">
        <title>A chromosome-length genome assembly and annotation of blackberry (Rubus argutus, cv. 'Hillquist').</title>
        <authorList>
            <person name="Bruna T."/>
            <person name="Aryal R."/>
            <person name="Dudchenko O."/>
            <person name="Sargent D.J."/>
            <person name="Mead D."/>
            <person name="Buti M."/>
            <person name="Cavallini A."/>
            <person name="Hytonen T."/>
            <person name="Andres J."/>
            <person name="Pham M."/>
            <person name="Weisz D."/>
            <person name="Mascagni F."/>
            <person name="Usai G."/>
            <person name="Natali L."/>
            <person name="Bassil N."/>
            <person name="Fernandez G.E."/>
            <person name="Lomsadze A."/>
            <person name="Armour M."/>
            <person name="Olukolu B."/>
            <person name="Poorten T."/>
            <person name="Britton C."/>
            <person name="Davik J."/>
            <person name="Ashrafi H."/>
            <person name="Aiden E.L."/>
            <person name="Borodovsky M."/>
            <person name="Worthington M."/>
        </authorList>
    </citation>
    <scope>NUCLEOTIDE SEQUENCE [LARGE SCALE GENOMIC DNA]</scope>
    <source>
        <strain evidence="13">PI 553951</strain>
    </source>
</reference>
<evidence type="ECO:0000256" key="3">
    <source>
        <dbReference type="ARBA" id="ARBA00001970"/>
    </source>
</evidence>
<feature type="domain" description="Plant heme peroxidase family profile" evidence="12">
    <location>
        <begin position="37"/>
        <end position="85"/>
    </location>
</feature>
<comment type="similarity">
    <text evidence="10">Belongs to the peroxidase family.</text>
</comment>
<sequence>MYHKSSMSLILFLLITLVRYQFFDPWCKAKALIGWVEVIDGAETKLEAACLGVVSCADILALAALDSVVLTKGIDWNSKVPGYRKIRRTCCIGIGDFSFAWLKRLHGSTKGQVQYIGWTHHWLYRLPVIQLQTITSTQLEMLSCDSPVAQTYLMQLSLQLEEWARDTQVRSNACYGLMQPQEALSTNVSWVLEP</sequence>
<dbReference type="Gene3D" id="1.10.520.10">
    <property type="match status" value="1"/>
</dbReference>
<proteinExistence type="inferred from homology"/>
<dbReference type="EC" id="1.11.1.7" evidence="4"/>
<comment type="cofactor">
    <cofactor evidence="3">
        <name>heme b</name>
        <dbReference type="ChEBI" id="CHEBI:60344"/>
    </cofactor>
</comment>
<dbReference type="GO" id="GO:0006979">
    <property type="term" value="P:response to oxidative stress"/>
    <property type="evidence" value="ECO:0007669"/>
    <property type="project" value="InterPro"/>
</dbReference>
<dbReference type="AlphaFoldDB" id="A0AAW1WWW2"/>